<protein>
    <submittedName>
        <fullName evidence="7">Heavy metal-associated isoprenylated plant protein 26</fullName>
    </submittedName>
</protein>
<keyword evidence="8" id="KW-1185">Reference proteome</keyword>
<evidence type="ECO:0000259" key="6">
    <source>
        <dbReference type="PROSITE" id="PS50846"/>
    </source>
</evidence>
<evidence type="ECO:0000256" key="3">
    <source>
        <dbReference type="ARBA" id="ARBA00023289"/>
    </source>
</evidence>
<reference evidence="7 8" key="1">
    <citation type="journal article" date="2017" name="Nature">
        <title>The Apostasia genome and the evolution of orchids.</title>
        <authorList>
            <person name="Zhang G.Q."/>
            <person name="Liu K.W."/>
            <person name="Li Z."/>
            <person name="Lohaus R."/>
            <person name="Hsiao Y.Y."/>
            <person name="Niu S.C."/>
            <person name="Wang J.Y."/>
            <person name="Lin Y.C."/>
            <person name="Xu Q."/>
            <person name="Chen L.J."/>
            <person name="Yoshida K."/>
            <person name="Fujiwara S."/>
            <person name="Wang Z.W."/>
            <person name="Zhang Y.Q."/>
            <person name="Mitsuda N."/>
            <person name="Wang M."/>
            <person name="Liu G.H."/>
            <person name="Pecoraro L."/>
            <person name="Huang H.X."/>
            <person name="Xiao X.J."/>
            <person name="Lin M."/>
            <person name="Wu X.Y."/>
            <person name="Wu W.L."/>
            <person name="Chen Y.Y."/>
            <person name="Chang S.B."/>
            <person name="Sakamoto S."/>
            <person name="Ohme-Takagi M."/>
            <person name="Yagi M."/>
            <person name="Zeng S.J."/>
            <person name="Shen C.Y."/>
            <person name="Yeh C.M."/>
            <person name="Luo Y.B."/>
            <person name="Tsai W.C."/>
            <person name="Van de Peer Y."/>
            <person name="Liu Z.J."/>
        </authorList>
    </citation>
    <scope>NUCLEOTIDE SEQUENCE [LARGE SCALE GENOMIC DNA]</scope>
    <source>
        <strain evidence="8">cv. Shenzhen</strain>
        <tissue evidence="7">Stem</tissue>
    </source>
</reference>
<dbReference type="PANTHER" id="PTHR45868:SF80">
    <property type="entry name" value="F15K9.8-RELATED"/>
    <property type="match status" value="1"/>
</dbReference>
<dbReference type="OrthoDB" id="689350at2759"/>
<name>A0A2I0B385_9ASPA</name>
<feature type="region of interest" description="Disordered" evidence="5">
    <location>
        <begin position="76"/>
        <end position="234"/>
    </location>
</feature>
<dbReference type="InterPro" id="IPR036163">
    <property type="entry name" value="HMA_dom_sf"/>
</dbReference>
<dbReference type="PROSITE" id="PS50846">
    <property type="entry name" value="HMA_2"/>
    <property type="match status" value="1"/>
</dbReference>
<feature type="domain" description="HMA" evidence="6">
    <location>
        <begin position="13"/>
        <end position="80"/>
    </location>
</feature>
<evidence type="ECO:0000313" key="8">
    <source>
        <dbReference type="Proteomes" id="UP000236161"/>
    </source>
</evidence>
<evidence type="ECO:0000256" key="4">
    <source>
        <dbReference type="ARBA" id="ARBA00024045"/>
    </source>
</evidence>
<evidence type="ECO:0000256" key="1">
    <source>
        <dbReference type="ARBA" id="ARBA00022481"/>
    </source>
</evidence>
<comment type="similarity">
    <text evidence="4">Belongs to the HIPP family.</text>
</comment>
<dbReference type="CDD" id="cd00371">
    <property type="entry name" value="HMA"/>
    <property type="match status" value="1"/>
</dbReference>
<evidence type="ECO:0000256" key="2">
    <source>
        <dbReference type="ARBA" id="ARBA00022723"/>
    </source>
</evidence>
<dbReference type="Pfam" id="PF00403">
    <property type="entry name" value="HMA"/>
    <property type="match status" value="1"/>
</dbReference>
<keyword evidence="2" id="KW-0479">Metal-binding</keyword>
<keyword evidence="1" id="KW-0488">Methylation</keyword>
<dbReference type="EMBL" id="KZ451918">
    <property type="protein sequence ID" value="PKA62252.1"/>
    <property type="molecule type" value="Genomic_DNA"/>
</dbReference>
<sequence>MASGPEGTEPLKYKTWVLKVSIDCEGCKKKVRKILYGVEGVYAIDIDTKQNRVTVTGDVDPETLISRLLKHNKHAELLTDKKSSTNDSSDGPAGDPKSKNKEKAAVPVDSVEPKKEEKPANTVNKQQAEGAKPAALPETSAVPPVPAPSSMPGEDPAAKSTETTNKHDSNEPAKSEKDAENPASAGEKAIEGKKKGKKVQESSVDEELAKDAEMENRRSAASSENQPLPFPFPAYPQPVYTMSYSTIHPSPSYAYYASPSPATSYGYSGYPSPATPPTYDYSGYPHPPDSYYGSMESSAPPTGSYDMFNDENPNACKVM</sequence>
<dbReference type="GO" id="GO:0046872">
    <property type="term" value="F:metal ion binding"/>
    <property type="evidence" value="ECO:0007669"/>
    <property type="project" value="UniProtKB-KW"/>
</dbReference>
<accession>A0A2I0B385</accession>
<dbReference type="SUPFAM" id="SSF55008">
    <property type="entry name" value="HMA, heavy metal-associated domain"/>
    <property type="match status" value="1"/>
</dbReference>
<gene>
    <name evidence="7" type="primary">HIPP26</name>
    <name evidence="7" type="ORF">AXF42_Ash016044</name>
</gene>
<dbReference type="AlphaFoldDB" id="A0A2I0B385"/>
<dbReference type="Gene3D" id="3.30.70.100">
    <property type="match status" value="1"/>
</dbReference>
<dbReference type="STRING" id="1088818.A0A2I0B385"/>
<evidence type="ECO:0000256" key="5">
    <source>
        <dbReference type="SAM" id="MobiDB-lite"/>
    </source>
</evidence>
<dbReference type="InterPro" id="IPR006121">
    <property type="entry name" value="HMA_dom"/>
</dbReference>
<proteinExistence type="inferred from homology"/>
<dbReference type="Proteomes" id="UP000236161">
    <property type="component" value="Unassembled WGS sequence"/>
</dbReference>
<organism evidence="7 8">
    <name type="scientific">Apostasia shenzhenica</name>
    <dbReference type="NCBI Taxonomy" id="1088818"/>
    <lineage>
        <taxon>Eukaryota</taxon>
        <taxon>Viridiplantae</taxon>
        <taxon>Streptophyta</taxon>
        <taxon>Embryophyta</taxon>
        <taxon>Tracheophyta</taxon>
        <taxon>Spermatophyta</taxon>
        <taxon>Magnoliopsida</taxon>
        <taxon>Liliopsida</taxon>
        <taxon>Asparagales</taxon>
        <taxon>Orchidaceae</taxon>
        <taxon>Apostasioideae</taxon>
        <taxon>Apostasia</taxon>
    </lineage>
</organism>
<feature type="compositionally biased region" description="Basic and acidic residues" evidence="5">
    <location>
        <begin position="207"/>
        <end position="218"/>
    </location>
</feature>
<dbReference type="PANTHER" id="PTHR45868">
    <property type="entry name" value="HEAVY METAL-ASSOCIATED ISOPRENYLATED PLANT PROTEIN 33-RELATED"/>
    <property type="match status" value="1"/>
</dbReference>
<keyword evidence="3" id="KW-0449">Lipoprotein</keyword>
<evidence type="ECO:0000313" key="7">
    <source>
        <dbReference type="EMBL" id="PKA62252.1"/>
    </source>
</evidence>
<feature type="compositionally biased region" description="Basic and acidic residues" evidence="5">
    <location>
        <begin position="164"/>
        <end position="180"/>
    </location>
</feature>
<keyword evidence="3" id="KW-0636">Prenylation</keyword>